<feature type="transmembrane region" description="Helical" evidence="1">
    <location>
        <begin position="43"/>
        <end position="68"/>
    </location>
</feature>
<name>A0ABU9KR49_9EURY</name>
<reference evidence="2 3" key="1">
    <citation type="submission" date="2024-04" db="EMBL/GenBank/DDBJ databases">
        <title>Methanococcoides sp. LMO-2.</title>
        <authorList>
            <person name="Liang L."/>
        </authorList>
    </citation>
    <scope>NUCLEOTIDE SEQUENCE [LARGE SCALE GENOMIC DNA]</scope>
    <source>
        <strain evidence="2 3">LMO-2</strain>
    </source>
</reference>
<organism evidence="2 3">
    <name type="scientific">Methanococcoides cohabitans</name>
    <dbReference type="NCBI Taxonomy" id="3136559"/>
    <lineage>
        <taxon>Archaea</taxon>
        <taxon>Methanobacteriati</taxon>
        <taxon>Methanobacteriota</taxon>
        <taxon>Stenosarchaea group</taxon>
        <taxon>Methanomicrobia</taxon>
        <taxon>Methanosarcinales</taxon>
        <taxon>Methanosarcinaceae</taxon>
        <taxon>Methanococcoides</taxon>
    </lineage>
</organism>
<evidence type="ECO:0000256" key="1">
    <source>
        <dbReference type="SAM" id="Phobius"/>
    </source>
</evidence>
<feature type="transmembrane region" description="Helical" evidence="1">
    <location>
        <begin position="12"/>
        <end position="31"/>
    </location>
</feature>
<evidence type="ECO:0000313" key="3">
    <source>
        <dbReference type="Proteomes" id="UP001396646"/>
    </source>
</evidence>
<keyword evidence="3" id="KW-1185">Reference proteome</keyword>
<dbReference type="EMBL" id="JBCAUS010000002">
    <property type="protein sequence ID" value="MEL4304859.1"/>
    <property type="molecule type" value="Genomic_DNA"/>
</dbReference>
<keyword evidence="1" id="KW-0472">Membrane</keyword>
<proteinExistence type="predicted"/>
<sequence length="75" mass="8350">MNNPGKIQLNYILYAFVCAVVGANLFLASIGQMLTSNIFYQEYLFGPLLSWTAFGIGFVLLVASIFFVRESFGEL</sequence>
<protein>
    <submittedName>
        <fullName evidence="2">Uncharacterized protein</fullName>
    </submittedName>
</protein>
<keyword evidence="1" id="KW-0812">Transmembrane</keyword>
<gene>
    <name evidence="2" type="ORF">WOA13_03255</name>
</gene>
<comment type="caution">
    <text evidence="2">The sequence shown here is derived from an EMBL/GenBank/DDBJ whole genome shotgun (WGS) entry which is preliminary data.</text>
</comment>
<dbReference type="RefSeq" id="WP_342126559.1">
    <property type="nucleotide sequence ID" value="NZ_JBCAUS010000002.1"/>
</dbReference>
<evidence type="ECO:0000313" key="2">
    <source>
        <dbReference type="EMBL" id="MEL4304859.1"/>
    </source>
</evidence>
<dbReference type="Proteomes" id="UP001396646">
    <property type="component" value="Unassembled WGS sequence"/>
</dbReference>
<accession>A0ABU9KR49</accession>
<keyword evidence="1" id="KW-1133">Transmembrane helix</keyword>